<gene>
    <name evidence="1" type="ORF">SAMN05421676_10573</name>
</gene>
<dbReference type="Proteomes" id="UP000199095">
    <property type="component" value="Unassembled WGS sequence"/>
</dbReference>
<reference evidence="2" key="1">
    <citation type="submission" date="2016-10" db="EMBL/GenBank/DDBJ databases">
        <authorList>
            <person name="Varghese N."/>
            <person name="Submissions S."/>
        </authorList>
    </citation>
    <scope>NUCLEOTIDE SEQUENCE [LARGE SCALE GENOMIC DNA]</scope>
    <source>
        <strain evidence="2">CGMCC 1.3566</strain>
    </source>
</reference>
<keyword evidence="2" id="KW-1185">Reference proteome</keyword>
<evidence type="ECO:0000313" key="1">
    <source>
        <dbReference type="EMBL" id="SET48751.1"/>
    </source>
</evidence>
<dbReference type="OrthoDB" id="2903742at2"/>
<evidence type="ECO:0000313" key="2">
    <source>
        <dbReference type="Proteomes" id="UP000199095"/>
    </source>
</evidence>
<dbReference type="EMBL" id="FOHJ01000005">
    <property type="protein sequence ID" value="SET48751.1"/>
    <property type="molecule type" value="Genomic_DNA"/>
</dbReference>
<dbReference type="AlphaFoldDB" id="A0A1I0ETZ1"/>
<proteinExistence type="predicted"/>
<dbReference type="RefSeq" id="WP_093134271.1">
    <property type="nucleotide sequence ID" value="NZ_FOHJ01000005.1"/>
</dbReference>
<organism evidence="1 2">
    <name type="scientific">Salinibacillus kushneri</name>
    <dbReference type="NCBI Taxonomy" id="237682"/>
    <lineage>
        <taxon>Bacteria</taxon>
        <taxon>Bacillati</taxon>
        <taxon>Bacillota</taxon>
        <taxon>Bacilli</taxon>
        <taxon>Bacillales</taxon>
        <taxon>Bacillaceae</taxon>
        <taxon>Salinibacillus</taxon>
    </lineage>
</organism>
<protein>
    <submittedName>
        <fullName evidence="1">Uncharacterized protein</fullName>
    </submittedName>
</protein>
<name>A0A1I0ETZ1_9BACI</name>
<sequence>MADKLLGWFNHEYEKVLHSGLSNNEKDKQYSDLMTEMEHAFKIPMLGNQEWEKENRKVIALYRKISKSRHS</sequence>
<accession>A0A1I0ETZ1</accession>